<feature type="transmembrane region" description="Helical" evidence="1">
    <location>
        <begin position="72"/>
        <end position="89"/>
    </location>
</feature>
<sequence>MTLPVPALTIGLLLASNVFMTFAWYGHLKFKAAPLFVVVLVSWGIAFFEYLLQVPANRIGYGHFNAAQLKTIQEVISLSVFVVFSWAYLGEKITWNVLAGFALICLGAFLIFSNFGGSSHKEEALPYNQPVVIPAETRE</sequence>
<dbReference type="SUPFAM" id="SSF103481">
    <property type="entry name" value="Multidrug resistance efflux transporter EmrE"/>
    <property type="match status" value="1"/>
</dbReference>
<dbReference type="AlphaFoldDB" id="A0A6L6J9G6"/>
<feature type="transmembrane region" description="Helical" evidence="1">
    <location>
        <begin position="7"/>
        <end position="26"/>
    </location>
</feature>
<evidence type="ECO:0000256" key="1">
    <source>
        <dbReference type="SAM" id="Phobius"/>
    </source>
</evidence>
<keyword evidence="1" id="KW-1133">Transmembrane helix</keyword>
<dbReference type="InterPro" id="IPR037185">
    <property type="entry name" value="EmrE-like"/>
</dbReference>
<dbReference type="InterPro" id="IPR007437">
    <property type="entry name" value="DUF486"/>
</dbReference>
<dbReference type="OrthoDB" id="9805206at2"/>
<evidence type="ECO:0008006" key="4">
    <source>
        <dbReference type="Google" id="ProtNLM"/>
    </source>
</evidence>
<dbReference type="PANTHER" id="PTHR38482">
    <property type="entry name" value="DMT FAMILY PROTEIN"/>
    <property type="match status" value="1"/>
</dbReference>
<protein>
    <recommendedName>
        <fullName evidence="4">DMT family protein</fullName>
    </recommendedName>
</protein>
<dbReference type="PANTHER" id="PTHR38482:SF1">
    <property type="entry name" value="DMT FAMILY PROTEIN"/>
    <property type="match status" value="1"/>
</dbReference>
<gene>
    <name evidence="2" type="ORF">GL286_06170</name>
</gene>
<keyword evidence="1" id="KW-0472">Membrane</keyword>
<dbReference type="Proteomes" id="UP000478183">
    <property type="component" value="Unassembled WGS sequence"/>
</dbReference>
<feature type="transmembrane region" description="Helical" evidence="1">
    <location>
        <begin position="32"/>
        <end position="52"/>
    </location>
</feature>
<keyword evidence="3" id="KW-1185">Reference proteome</keyword>
<proteinExistence type="predicted"/>
<feature type="transmembrane region" description="Helical" evidence="1">
    <location>
        <begin position="95"/>
        <end position="112"/>
    </location>
</feature>
<comment type="caution">
    <text evidence="2">The sequence shown here is derived from an EMBL/GenBank/DDBJ whole genome shotgun (WGS) entry which is preliminary data.</text>
</comment>
<accession>A0A6L6J9G6</accession>
<name>A0A6L6J9G6_9RHOB</name>
<keyword evidence="1" id="KW-0812">Transmembrane</keyword>
<evidence type="ECO:0000313" key="2">
    <source>
        <dbReference type="EMBL" id="MTH77307.1"/>
    </source>
</evidence>
<reference evidence="2 3" key="1">
    <citation type="submission" date="2019-11" db="EMBL/GenBank/DDBJ databases">
        <authorList>
            <person name="Dong K."/>
        </authorList>
    </citation>
    <scope>NUCLEOTIDE SEQUENCE [LARGE SCALE GENOMIC DNA]</scope>
    <source>
        <strain evidence="2 3">NBRC 111993</strain>
    </source>
</reference>
<dbReference type="EMBL" id="WMIE01000002">
    <property type="protein sequence ID" value="MTH77307.1"/>
    <property type="molecule type" value="Genomic_DNA"/>
</dbReference>
<dbReference type="Pfam" id="PF04342">
    <property type="entry name" value="DMT_6"/>
    <property type="match status" value="1"/>
</dbReference>
<evidence type="ECO:0000313" key="3">
    <source>
        <dbReference type="Proteomes" id="UP000478183"/>
    </source>
</evidence>
<organism evidence="2 3">
    <name type="scientific">Paracoccus aestuariivivens</name>
    <dbReference type="NCBI Taxonomy" id="1820333"/>
    <lineage>
        <taxon>Bacteria</taxon>
        <taxon>Pseudomonadati</taxon>
        <taxon>Pseudomonadota</taxon>
        <taxon>Alphaproteobacteria</taxon>
        <taxon>Rhodobacterales</taxon>
        <taxon>Paracoccaceae</taxon>
        <taxon>Paracoccus</taxon>
    </lineage>
</organism>